<protein>
    <submittedName>
        <fullName evidence="2">Uncharacterized protein</fullName>
    </submittedName>
</protein>
<feature type="compositionally biased region" description="Low complexity" evidence="1">
    <location>
        <begin position="852"/>
        <end position="867"/>
    </location>
</feature>
<dbReference type="SUPFAM" id="SSF82199">
    <property type="entry name" value="SET domain"/>
    <property type="match status" value="1"/>
</dbReference>
<dbReference type="PANTHER" id="PTHR12197">
    <property type="entry name" value="HISTONE-LYSINE N-METHYLTRANSFERASE SMYD"/>
    <property type="match status" value="1"/>
</dbReference>
<evidence type="ECO:0000313" key="2">
    <source>
        <dbReference type="EMBL" id="KXZ45847.1"/>
    </source>
</evidence>
<feature type="region of interest" description="Disordered" evidence="1">
    <location>
        <begin position="849"/>
        <end position="883"/>
    </location>
</feature>
<feature type="compositionally biased region" description="Pro residues" evidence="1">
    <location>
        <begin position="132"/>
        <end position="142"/>
    </location>
</feature>
<feature type="region of interest" description="Disordered" evidence="1">
    <location>
        <begin position="92"/>
        <end position="150"/>
    </location>
</feature>
<sequence>MVKKDCVLGGVAVRDLGVQGLGVVAAKPLAIGTVVLQERPYATALLPNAEAETCRACFTPISAATKGLQRCRRLAAPPELHREAILAVRHLAAQPGPPPPLPTAVGAPPPPAAAPPVQPPSPAHSDDHAAAPLPPPPRPASAPGPAGAAPVPPLALPHACHAGLLTHGSALDRALAEWQLEQLLQQTEQGIEEGRRGAEGAAAARAELEALAAEARVGGGLGVLAALLASAARAGHSVWRARVRSDERRQRRRQQREAARRERRAAREVAGGAQPSSSSGSSSSSEDEDDESDERATGWLGLAALRALRHPPTGGAAAPPPAASVPADAAPRRTAGTLPASITFAAGWGAGGVTGSEASEVAAAAQSVAAVLSNALEVALHPPFAAGLIGSGRATPAASAPAPTVAVPAPHSAPLALYRYGCRVNHSCRPTAALHFRPGGQLMVRLTADLPAGGQVSAAYVDPALPRGRRRALLRDRYGFDCACERCVGAPVEWARHLQRGASISERGGGGGGGGGEGGVGGTGAGAGEEGAPGASADELLSAVPPARQRRRGSGERAGAGAGAARAATASGDGASDGGGDESNGGESSNELEARLVRLVGGAGEGLLRGRVPAAEAYAELTRGLDQLAAEAQPAATATAATIAGRHLPLPAGAEPMDTDGIGAAAGTGSSTGVGLAPQHSACLDAYTLLASAARRAACAPGPGHTRGGAVGREGGGDGSGATPAEAAAAAAAGEEEEEGEGELVWWGRAVCASLAGVAAAERLVSAEPGLLQHTAAAWSDAASGVCELLAGVFRHARATAAAAATPAAASSAPAHNGAARGPGKATAAGPSLDAITLAARAALARERSRVQQRGGQRGGAAETGRALAEASGVPQGRQRSDATEAQLEELAAAAAVAAAHSLARCQLLLRVLLGEAHGACEACQFLPFFTEGLPYEVAAEVTEVASQLFTQLHMPHVPLMC</sequence>
<feature type="region of interest" description="Disordered" evidence="1">
    <location>
        <begin position="310"/>
        <end position="332"/>
    </location>
</feature>
<dbReference type="GO" id="GO:0005634">
    <property type="term" value="C:nucleus"/>
    <property type="evidence" value="ECO:0007669"/>
    <property type="project" value="TreeGrafter"/>
</dbReference>
<feature type="compositionally biased region" description="Gly residues" evidence="1">
    <location>
        <begin position="507"/>
        <end position="531"/>
    </location>
</feature>
<feature type="compositionally biased region" description="Basic and acidic residues" evidence="1">
    <location>
        <begin position="243"/>
        <end position="260"/>
    </location>
</feature>
<keyword evidence="3" id="KW-1185">Reference proteome</keyword>
<dbReference type="AlphaFoldDB" id="A0A150G7M4"/>
<comment type="caution">
    <text evidence="2">The sequence shown here is derived from an EMBL/GenBank/DDBJ whole genome shotgun (WGS) entry which is preliminary data.</text>
</comment>
<name>A0A150G7M4_GONPE</name>
<dbReference type="CDD" id="cd20071">
    <property type="entry name" value="SET_SMYD"/>
    <property type="match status" value="1"/>
</dbReference>
<feature type="region of interest" description="Disordered" evidence="1">
    <location>
        <begin position="807"/>
        <end position="829"/>
    </location>
</feature>
<feature type="compositionally biased region" description="Low complexity" evidence="1">
    <location>
        <begin position="563"/>
        <end position="574"/>
    </location>
</feature>
<dbReference type="Gene3D" id="2.170.270.10">
    <property type="entry name" value="SET domain"/>
    <property type="match status" value="1"/>
</dbReference>
<reference evidence="3" key="1">
    <citation type="journal article" date="2016" name="Nat. Commun.">
        <title>The Gonium pectorale genome demonstrates co-option of cell cycle regulation during the evolution of multicellularity.</title>
        <authorList>
            <person name="Hanschen E.R."/>
            <person name="Marriage T.N."/>
            <person name="Ferris P.J."/>
            <person name="Hamaji T."/>
            <person name="Toyoda A."/>
            <person name="Fujiyama A."/>
            <person name="Neme R."/>
            <person name="Noguchi H."/>
            <person name="Minakuchi Y."/>
            <person name="Suzuki M."/>
            <person name="Kawai-Toyooka H."/>
            <person name="Smith D.R."/>
            <person name="Sparks H."/>
            <person name="Anderson J."/>
            <person name="Bakaric R."/>
            <person name="Luria V."/>
            <person name="Karger A."/>
            <person name="Kirschner M.W."/>
            <person name="Durand P.M."/>
            <person name="Michod R.E."/>
            <person name="Nozaki H."/>
            <person name="Olson B.J."/>
        </authorList>
    </citation>
    <scope>NUCLEOTIDE SEQUENCE [LARGE SCALE GENOMIC DNA]</scope>
    <source>
        <strain evidence="3">NIES-2863</strain>
    </source>
</reference>
<feature type="region of interest" description="Disordered" evidence="1">
    <location>
        <begin position="242"/>
        <end position="295"/>
    </location>
</feature>
<dbReference type="OrthoDB" id="265717at2759"/>
<dbReference type="InterPro" id="IPR050869">
    <property type="entry name" value="H3K4_H4K5_MeTrfase"/>
</dbReference>
<evidence type="ECO:0000256" key="1">
    <source>
        <dbReference type="SAM" id="MobiDB-lite"/>
    </source>
</evidence>
<feature type="compositionally biased region" description="Pro residues" evidence="1">
    <location>
        <begin position="95"/>
        <end position="122"/>
    </location>
</feature>
<dbReference type="InterPro" id="IPR046341">
    <property type="entry name" value="SET_dom_sf"/>
</dbReference>
<feature type="compositionally biased region" description="Low complexity" evidence="1">
    <location>
        <begin position="807"/>
        <end position="816"/>
    </location>
</feature>
<evidence type="ECO:0000313" key="3">
    <source>
        <dbReference type="Proteomes" id="UP000075714"/>
    </source>
</evidence>
<accession>A0A150G7M4</accession>
<feature type="compositionally biased region" description="Low complexity" evidence="1">
    <location>
        <begin position="268"/>
        <end position="284"/>
    </location>
</feature>
<gene>
    <name evidence="2" type="ORF">GPECTOR_50g641</name>
</gene>
<dbReference type="PANTHER" id="PTHR12197:SF251">
    <property type="entry name" value="EG:BACR7C10.4 PROTEIN"/>
    <property type="match status" value="1"/>
</dbReference>
<proteinExistence type="predicted"/>
<dbReference type="STRING" id="33097.A0A150G7M4"/>
<dbReference type="EMBL" id="LSYV01000051">
    <property type="protein sequence ID" value="KXZ45847.1"/>
    <property type="molecule type" value="Genomic_DNA"/>
</dbReference>
<feature type="region of interest" description="Disordered" evidence="1">
    <location>
        <begin position="503"/>
        <end position="590"/>
    </location>
</feature>
<dbReference type="Proteomes" id="UP000075714">
    <property type="component" value="Unassembled WGS sequence"/>
</dbReference>
<organism evidence="2 3">
    <name type="scientific">Gonium pectorale</name>
    <name type="common">Green alga</name>
    <dbReference type="NCBI Taxonomy" id="33097"/>
    <lineage>
        <taxon>Eukaryota</taxon>
        <taxon>Viridiplantae</taxon>
        <taxon>Chlorophyta</taxon>
        <taxon>core chlorophytes</taxon>
        <taxon>Chlorophyceae</taxon>
        <taxon>CS clade</taxon>
        <taxon>Chlamydomonadales</taxon>
        <taxon>Volvocaceae</taxon>
        <taxon>Gonium</taxon>
    </lineage>
</organism>
<feature type="compositionally biased region" description="Gly residues" evidence="1">
    <location>
        <begin position="705"/>
        <end position="720"/>
    </location>
</feature>
<feature type="region of interest" description="Disordered" evidence="1">
    <location>
        <begin position="701"/>
        <end position="742"/>
    </location>
</feature>